<dbReference type="AlphaFoldDB" id="A0A8B6C2J1"/>
<gene>
    <name evidence="2" type="ORF">MGAL_10B002257</name>
</gene>
<organism evidence="2 3">
    <name type="scientific">Mytilus galloprovincialis</name>
    <name type="common">Mediterranean mussel</name>
    <dbReference type="NCBI Taxonomy" id="29158"/>
    <lineage>
        <taxon>Eukaryota</taxon>
        <taxon>Metazoa</taxon>
        <taxon>Spiralia</taxon>
        <taxon>Lophotrochozoa</taxon>
        <taxon>Mollusca</taxon>
        <taxon>Bivalvia</taxon>
        <taxon>Autobranchia</taxon>
        <taxon>Pteriomorphia</taxon>
        <taxon>Mytilida</taxon>
        <taxon>Mytiloidea</taxon>
        <taxon>Mytilidae</taxon>
        <taxon>Mytilinae</taxon>
        <taxon>Mytilus</taxon>
    </lineage>
</organism>
<evidence type="ECO:0000313" key="3">
    <source>
        <dbReference type="Proteomes" id="UP000596742"/>
    </source>
</evidence>
<keyword evidence="3" id="KW-1185">Reference proteome</keyword>
<evidence type="ECO:0000256" key="1">
    <source>
        <dbReference type="SAM" id="MobiDB-lite"/>
    </source>
</evidence>
<comment type="caution">
    <text evidence="2">The sequence shown here is derived from an EMBL/GenBank/DDBJ whole genome shotgun (WGS) entry which is preliminary data.</text>
</comment>
<proteinExistence type="predicted"/>
<reference evidence="2" key="1">
    <citation type="submission" date="2018-11" db="EMBL/GenBank/DDBJ databases">
        <authorList>
            <person name="Alioto T."/>
            <person name="Alioto T."/>
        </authorList>
    </citation>
    <scope>NUCLEOTIDE SEQUENCE</scope>
</reference>
<protein>
    <submittedName>
        <fullName evidence="2">Uncharacterized protein</fullName>
    </submittedName>
</protein>
<accession>A0A8B6C2J1</accession>
<evidence type="ECO:0000313" key="2">
    <source>
        <dbReference type="EMBL" id="VDH98649.1"/>
    </source>
</evidence>
<feature type="compositionally biased region" description="Pro residues" evidence="1">
    <location>
        <begin position="212"/>
        <end position="221"/>
    </location>
</feature>
<sequence length="221" mass="25137">MLSYIDEEDNLGNIIDDLLDFYQLLNSSPSINRSKSDLKFQREATSAGWKQSKKITGPVDEMQFRSTTAFGFRRMSLRLSLKGHTFKKSKIIIILVYLQFGTYIQNVAEYRCSWDTLRYYQSMSSLIHNIFTFENACIKPTFGETPECEWDICFSLPASNIGHLIRRKRKPDEDEEKEPDTKKTKQDGAGDATVNGTNGVMEVDKKKGEGDVPPPKEAVAS</sequence>
<name>A0A8B6C2J1_MYTGA</name>
<dbReference type="EMBL" id="UYJE01001033">
    <property type="protein sequence ID" value="VDH98649.1"/>
    <property type="molecule type" value="Genomic_DNA"/>
</dbReference>
<feature type="compositionally biased region" description="Basic and acidic residues" evidence="1">
    <location>
        <begin position="179"/>
        <end position="188"/>
    </location>
</feature>
<feature type="region of interest" description="Disordered" evidence="1">
    <location>
        <begin position="166"/>
        <end position="221"/>
    </location>
</feature>
<dbReference type="Proteomes" id="UP000596742">
    <property type="component" value="Unassembled WGS sequence"/>
</dbReference>